<keyword evidence="1" id="KW-0808">Transferase</keyword>
<dbReference type="EMBL" id="JBIGHY010000005">
    <property type="protein sequence ID" value="MFG6415160.1"/>
    <property type="molecule type" value="Genomic_DNA"/>
</dbReference>
<accession>A0ABW7ESB9</accession>
<dbReference type="Proteomes" id="UP001606300">
    <property type="component" value="Unassembled WGS sequence"/>
</dbReference>
<evidence type="ECO:0000259" key="5">
    <source>
        <dbReference type="PROSITE" id="PS51832"/>
    </source>
</evidence>
<dbReference type="InterPro" id="IPR029016">
    <property type="entry name" value="GAF-like_dom_sf"/>
</dbReference>
<dbReference type="Pfam" id="PF13487">
    <property type="entry name" value="HD_5"/>
    <property type="match status" value="1"/>
</dbReference>
<gene>
    <name evidence="6" type="ORF">ACG02S_14775</name>
</gene>
<dbReference type="InterPro" id="IPR037522">
    <property type="entry name" value="HD_GYP_dom"/>
</dbReference>
<keyword evidence="2" id="KW-0418">Kinase</keyword>
<dbReference type="PANTHER" id="PTHR43155">
    <property type="entry name" value="CYCLIC DI-GMP PHOSPHODIESTERASE PA4108-RELATED"/>
    <property type="match status" value="1"/>
</dbReference>
<dbReference type="InterPro" id="IPR011006">
    <property type="entry name" value="CheY-like_superfamily"/>
</dbReference>
<dbReference type="CDD" id="cd00077">
    <property type="entry name" value="HDc"/>
    <property type="match status" value="2"/>
</dbReference>
<evidence type="ECO:0000313" key="7">
    <source>
        <dbReference type="Proteomes" id="UP001606300"/>
    </source>
</evidence>
<dbReference type="Gene3D" id="3.30.450.40">
    <property type="match status" value="1"/>
</dbReference>
<dbReference type="InterPro" id="IPR001789">
    <property type="entry name" value="Sig_transdc_resp-reg_receiver"/>
</dbReference>
<evidence type="ECO:0000256" key="3">
    <source>
        <dbReference type="PROSITE-ProRule" id="PRU00169"/>
    </source>
</evidence>
<dbReference type="SMART" id="SM00471">
    <property type="entry name" value="HDc"/>
    <property type="match status" value="1"/>
</dbReference>
<sequence>MNREAPDRPPATTVPLELECATALAGILIVHRDGSEAARDLVDGLRQTRLVVRDCDAAHALSQVDRGDWDVVVLDARGGGEDAIALAADIRGRYPSNVLPIVMLADASLRALQQRAFDAGASDWIHGDADIAEIGRRLSTLAELRRLRRKSAMEANRFGAELSSRSLRLNGLIETCIAMSMSRDRTALLQQVLSEGRHLLNCNGGTMYMVTDQGTLRFELRTRSDLLPANEIPLHDSATGLANENYVSVYTALNNRSVRIDDVYAETRFDLSGTRAFDAASGYRTVSMLTVPIAPRGSAPIGVLQFMNAVDPATGGVVPFDPEAGALVEALAAQAAVALDNMELLQSQKELTESLIRMLATTIDAKSPHTGRHCERVPELALQLAQAACDASDGPLKHFAFRSEREWEEFRIGAWLHDCGKVTTPEYVIDKATKLETIHNRIHEVRMRFEVLHRDLEIQKLQAQVAGTWSDAQEAAHLDALAQLTQEFAFVARCNIGEQPLGDEEVQQLARIGERRWTRHFDDRLGLSATEMERRAQEPLQTLPCSEPLLADRPRDVVPRPPEQRLDPAFGFRMDMPEHLYNRGELYNLSVRSGTLTAEERYKINEHMVHTVLMLERMPFPKHLRRVPEYASTHHERMDGKGYPRQLGPEQLSVPSRIMAVADIFEALTAADRPYKQPKPLSEALGVMQRLAGTHIDADIFNLFLQAGVCLEFARRHLSPEQIDVTDTTPYRASGGHA</sequence>
<dbReference type="Gene3D" id="1.10.3210.10">
    <property type="entry name" value="Hypothetical protein af1432"/>
    <property type="match status" value="2"/>
</dbReference>
<name>A0ABW7ESB9_9BURK</name>
<feature type="domain" description="HD-GYP" evidence="5">
    <location>
        <begin position="514"/>
        <end position="720"/>
    </location>
</feature>
<dbReference type="SMART" id="SM00065">
    <property type="entry name" value="GAF"/>
    <property type="match status" value="1"/>
</dbReference>
<proteinExistence type="predicted"/>
<keyword evidence="3" id="KW-0597">Phosphoprotein</keyword>
<evidence type="ECO:0000313" key="6">
    <source>
        <dbReference type="EMBL" id="MFG6415160.1"/>
    </source>
</evidence>
<feature type="domain" description="Response regulatory" evidence="4">
    <location>
        <begin position="27"/>
        <end position="142"/>
    </location>
</feature>
<organism evidence="6 7">
    <name type="scientific">Pelomonas dachongensis</name>
    <dbReference type="NCBI Taxonomy" id="3299029"/>
    <lineage>
        <taxon>Bacteria</taxon>
        <taxon>Pseudomonadati</taxon>
        <taxon>Pseudomonadota</taxon>
        <taxon>Betaproteobacteria</taxon>
        <taxon>Burkholderiales</taxon>
        <taxon>Sphaerotilaceae</taxon>
        <taxon>Roseateles</taxon>
    </lineage>
</organism>
<reference evidence="6 7" key="1">
    <citation type="submission" date="2024-09" db="EMBL/GenBank/DDBJ databases">
        <title>Novel species of the genus Pelomonas and Roseateles isolated from streams.</title>
        <authorList>
            <person name="Lu H."/>
        </authorList>
    </citation>
    <scope>NUCLEOTIDE SEQUENCE [LARGE SCALE GENOMIC DNA]</scope>
    <source>
        <strain evidence="6 7">DC23W</strain>
    </source>
</reference>
<evidence type="ECO:0000256" key="1">
    <source>
        <dbReference type="ARBA" id="ARBA00022679"/>
    </source>
</evidence>
<dbReference type="PANTHER" id="PTHR43155:SF2">
    <property type="entry name" value="CYCLIC DI-GMP PHOSPHODIESTERASE PA4108"/>
    <property type="match status" value="1"/>
</dbReference>
<protein>
    <submittedName>
        <fullName evidence="6">HD domain-containing phosphohydrolase</fullName>
    </submittedName>
</protein>
<keyword evidence="7" id="KW-1185">Reference proteome</keyword>
<evidence type="ECO:0000259" key="4">
    <source>
        <dbReference type="PROSITE" id="PS50110"/>
    </source>
</evidence>
<dbReference type="SUPFAM" id="SSF52172">
    <property type="entry name" value="CheY-like"/>
    <property type="match status" value="1"/>
</dbReference>
<dbReference type="PROSITE" id="PS51832">
    <property type="entry name" value="HD_GYP"/>
    <property type="match status" value="1"/>
</dbReference>
<dbReference type="InterPro" id="IPR003607">
    <property type="entry name" value="HD/PDEase_dom"/>
</dbReference>
<feature type="modified residue" description="4-aspartylphosphate" evidence="3">
    <location>
        <position position="75"/>
    </location>
</feature>
<dbReference type="Pfam" id="PF01590">
    <property type="entry name" value="GAF"/>
    <property type="match status" value="1"/>
</dbReference>
<evidence type="ECO:0000256" key="2">
    <source>
        <dbReference type="ARBA" id="ARBA00022777"/>
    </source>
</evidence>
<comment type="caution">
    <text evidence="6">The sequence shown here is derived from an EMBL/GenBank/DDBJ whole genome shotgun (WGS) entry which is preliminary data.</text>
</comment>
<dbReference type="Gene3D" id="3.40.50.2300">
    <property type="match status" value="1"/>
</dbReference>
<dbReference type="InterPro" id="IPR003018">
    <property type="entry name" value="GAF"/>
</dbReference>
<dbReference type="SUPFAM" id="SSF109604">
    <property type="entry name" value="HD-domain/PDEase-like"/>
    <property type="match status" value="2"/>
</dbReference>
<dbReference type="SUPFAM" id="SSF55781">
    <property type="entry name" value="GAF domain-like"/>
    <property type="match status" value="1"/>
</dbReference>
<dbReference type="PROSITE" id="PS50110">
    <property type="entry name" value="RESPONSE_REGULATORY"/>
    <property type="match status" value="1"/>
</dbReference>